<comment type="caution">
    <text evidence="1">The sequence shown here is derived from an EMBL/GenBank/DDBJ whole genome shotgun (WGS) entry which is preliminary data.</text>
</comment>
<keyword evidence="2" id="KW-1185">Reference proteome</keyword>
<evidence type="ECO:0000313" key="1">
    <source>
        <dbReference type="EMBL" id="CAG8568088.1"/>
    </source>
</evidence>
<reference evidence="1" key="1">
    <citation type="submission" date="2021-06" db="EMBL/GenBank/DDBJ databases">
        <authorList>
            <person name="Kallberg Y."/>
            <person name="Tangrot J."/>
            <person name="Rosling A."/>
        </authorList>
    </citation>
    <scope>NUCLEOTIDE SEQUENCE</scope>
    <source>
        <strain evidence="1">CL356</strain>
    </source>
</reference>
<dbReference type="Proteomes" id="UP000789525">
    <property type="component" value="Unassembled WGS sequence"/>
</dbReference>
<dbReference type="EMBL" id="CAJVPT010010211">
    <property type="protein sequence ID" value="CAG8568088.1"/>
    <property type="molecule type" value="Genomic_DNA"/>
</dbReference>
<feature type="non-terminal residue" evidence="1">
    <location>
        <position position="1"/>
    </location>
</feature>
<protein>
    <submittedName>
        <fullName evidence="1">15614_t:CDS:1</fullName>
    </submittedName>
</protein>
<name>A0ACA9M3M4_9GLOM</name>
<gene>
    <name evidence="1" type="ORF">ACOLOM_LOCUS5491</name>
</gene>
<proteinExistence type="predicted"/>
<accession>A0ACA9M3M4</accession>
<evidence type="ECO:0000313" key="2">
    <source>
        <dbReference type="Proteomes" id="UP000789525"/>
    </source>
</evidence>
<organism evidence="1 2">
    <name type="scientific">Acaulospora colombiana</name>
    <dbReference type="NCBI Taxonomy" id="27376"/>
    <lineage>
        <taxon>Eukaryota</taxon>
        <taxon>Fungi</taxon>
        <taxon>Fungi incertae sedis</taxon>
        <taxon>Mucoromycota</taxon>
        <taxon>Glomeromycotina</taxon>
        <taxon>Glomeromycetes</taxon>
        <taxon>Diversisporales</taxon>
        <taxon>Acaulosporaceae</taxon>
        <taxon>Acaulospora</taxon>
    </lineage>
</organism>
<sequence>SNNKSNSTINVTYIGFKPLDSKRHNSEKRQNLKKAKLQILDSS</sequence>